<reference evidence="3" key="1">
    <citation type="journal article" date="2022" name="Int. J. Mol. Sci.">
        <title>Draft Genome of Tanacetum Coccineum: Genomic Comparison of Closely Related Tanacetum-Family Plants.</title>
        <authorList>
            <person name="Yamashiro T."/>
            <person name="Shiraishi A."/>
            <person name="Nakayama K."/>
            <person name="Satake H."/>
        </authorList>
    </citation>
    <scope>NUCLEOTIDE SEQUENCE</scope>
</reference>
<evidence type="ECO:0000259" key="2">
    <source>
        <dbReference type="Pfam" id="PF26130"/>
    </source>
</evidence>
<dbReference type="Proteomes" id="UP001151760">
    <property type="component" value="Unassembled WGS sequence"/>
</dbReference>
<evidence type="ECO:0000256" key="1">
    <source>
        <dbReference type="SAM" id="MobiDB-lite"/>
    </source>
</evidence>
<accession>A0ABQ5H2J0</accession>
<name>A0ABQ5H2J0_9ASTR</name>
<comment type="caution">
    <text evidence="3">The sequence shown here is derived from an EMBL/GenBank/DDBJ whole genome shotgun (WGS) entry which is preliminary data.</text>
</comment>
<evidence type="ECO:0000313" key="3">
    <source>
        <dbReference type="EMBL" id="GJT81674.1"/>
    </source>
</evidence>
<sequence length="990" mass="110467">MEAPPSTVDGHHRATHRTTRIDLWYPGRMYVSGRVDIFDMVDIDLFTVVALNMMVLKLGYTGESEPMFYNYLRPLTSLDEGLYALACEEDVRCLATLVRSFKLIEVYIEHGVTVLDSYLRAPRFRATLEDITDEPAGSIVANRTEKMLLLTWHESSETTKEPVCDSVTPSSLPQHDSSTPCKDSVCESITPRCMPDCILTPPTDESVIDDVMRQLSFDETELDGEAGFADVTGSDVGPTQEPILAEVRTQEPIVAEVSTQEPIVAEVSIEAPIVEKVRTQEFNVEDVVIEDYVSFWEDGEDAEQGNGQEDESARTDGEFFSDDEGIDTTYETKYDVQSSEDAGTNDDNDVDKVFLVDEENEIVEPDVDVHLFGISMDLPFDNIGITNLVSDDVLEGEDVDVINADGFDSDPGNNEERNYRKRRLAKLRTKMEGVINASGQWKYSFYTGQKFNTPKEAKDKVYLHSIESRRNLKLYKNDSVRIRARCEGKVPRFIMSQCIGQTSPNRGMEAGSSGTSGPTTRSKKKKNTGTNDDSQASPSFLDAHDKRDLCPWVLYLRKDKFTQNWVVKTHKDTHTFLQSREINHCTYKFLSEKIFKQVRVNLNILVKAVQDQLQRELEIQISMSKAFRAKAKVERNTDPSLPTRVFQRIYVCLGALKSGFRACRRDLLGLDGAFMKGQFPRQCLGDEIDLHPNSNFTIISDRQKGIISAIKTIYPSVEHRYCLRHIHENIKQGWCGQAYKDLLWRAAYSINVRDFEKCTLELKTMNPKEHEWLNKIPTEHWARSHFSGRAKSDLLLNNICEVFNGKIVRGGNNAEAGGSASRQAQQTELAVGQDGSGGSGAGAVLDFSAAGEGAAGGPSGAGVARQGRTIEGLGAGGYLGDYVRVVGGTDDGDFDSDLLIPTPWSDESKNEKGSFHVPKQLNSGNGVQEVPVEGDEPRQPRVVREKTYVNTTPENKNLVDAEVEAIHMILSRIGNDIYSTMDACPTAREM</sequence>
<dbReference type="Pfam" id="PF26130">
    <property type="entry name" value="PB1-like"/>
    <property type="match status" value="1"/>
</dbReference>
<protein>
    <submittedName>
        <fullName evidence="3">Heat stress transcription factor B-4-like protein</fullName>
    </submittedName>
</protein>
<feature type="region of interest" description="Disordered" evidence="1">
    <location>
        <begin position="500"/>
        <end position="540"/>
    </location>
</feature>
<dbReference type="InterPro" id="IPR058594">
    <property type="entry name" value="PB1-like_dom_pln"/>
</dbReference>
<feature type="domain" description="PB1-like" evidence="2">
    <location>
        <begin position="29"/>
        <end position="110"/>
    </location>
</feature>
<dbReference type="PANTHER" id="PTHR31973:SF190">
    <property type="entry name" value="MULE TRANSPOSASE DOMAIN-CONTAINING PROTEIN"/>
    <property type="match status" value="1"/>
</dbReference>
<feature type="region of interest" description="Disordered" evidence="1">
    <location>
        <begin position="161"/>
        <end position="181"/>
    </location>
</feature>
<feature type="compositionally biased region" description="Polar residues" evidence="1">
    <location>
        <begin position="528"/>
        <end position="538"/>
    </location>
</feature>
<dbReference type="PANTHER" id="PTHR31973">
    <property type="entry name" value="POLYPROTEIN, PUTATIVE-RELATED"/>
    <property type="match status" value="1"/>
</dbReference>
<feature type="compositionally biased region" description="Low complexity" evidence="1">
    <location>
        <begin position="511"/>
        <end position="520"/>
    </location>
</feature>
<dbReference type="EMBL" id="BQNB010019101">
    <property type="protein sequence ID" value="GJT81674.1"/>
    <property type="molecule type" value="Genomic_DNA"/>
</dbReference>
<feature type="region of interest" description="Disordered" evidence="1">
    <location>
        <begin position="298"/>
        <end position="328"/>
    </location>
</feature>
<proteinExistence type="predicted"/>
<feature type="region of interest" description="Disordered" evidence="1">
    <location>
        <begin position="814"/>
        <end position="836"/>
    </location>
</feature>
<gene>
    <name evidence="3" type="ORF">Tco_1056016</name>
</gene>
<feature type="compositionally biased region" description="Polar residues" evidence="1">
    <location>
        <begin position="167"/>
        <end position="181"/>
    </location>
</feature>
<evidence type="ECO:0000313" key="4">
    <source>
        <dbReference type="Proteomes" id="UP001151760"/>
    </source>
</evidence>
<reference evidence="3" key="2">
    <citation type="submission" date="2022-01" db="EMBL/GenBank/DDBJ databases">
        <authorList>
            <person name="Yamashiro T."/>
            <person name="Shiraishi A."/>
            <person name="Satake H."/>
            <person name="Nakayama K."/>
        </authorList>
    </citation>
    <scope>NUCLEOTIDE SEQUENCE</scope>
</reference>
<organism evidence="3 4">
    <name type="scientific">Tanacetum coccineum</name>
    <dbReference type="NCBI Taxonomy" id="301880"/>
    <lineage>
        <taxon>Eukaryota</taxon>
        <taxon>Viridiplantae</taxon>
        <taxon>Streptophyta</taxon>
        <taxon>Embryophyta</taxon>
        <taxon>Tracheophyta</taxon>
        <taxon>Spermatophyta</taxon>
        <taxon>Magnoliopsida</taxon>
        <taxon>eudicotyledons</taxon>
        <taxon>Gunneridae</taxon>
        <taxon>Pentapetalae</taxon>
        <taxon>asterids</taxon>
        <taxon>campanulids</taxon>
        <taxon>Asterales</taxon>
        <taxon>Asteraceae</taxon>
        <taxon>Asteroideae</taxon>
        <taxon>Anthemideae</taxon>
        <taxon>Anthemidinae</taxon>
        <taxon>Tanacetum</taxon>
    </lineage>
</organism>
<keyword evidence="4" id="KW-1185">Reference proteome</keyword>